<feature type="domain" description="ABC transporter" evidence="4">
    <location>
        <begin position="4"/>
        <end position="236"/>
    </location>
</feature>
<accession>A0A5A8F7L3</accession>
<keyword evidence="3 5" id="KW-0067">ATP-binding</keyword>
<evidence type="ECO:0000256" key="3">
    <source>
        <dbReference type="ARBA" id="ARBA00022840"/>
    </source>
</evidence>
<reference evidence="5 6" key="1">
    <citation type="submission" date="2019-06" db="EMBL/GenBank/DDBJ databases">
        <title>Genomic insights into carbon and energy metabolism of Deferribacter autotrophicus revealed new metabolic traits in the phylum Deferribacteres.</title>
        <authorList>
            <person name="Slobodkin A.I."/>
            <person name="Slobodkina G.B."/>
            <person name="Allioux M."/>
            <person name="Alain K."/>
            <person name="Jebbar M."/>
            <person name="Shadrin V."/>
            <person name="Kublanov I.V."/>
            <person name="Toshchakov S.V."/>
            <person name="Bonch-Osmolovskaya E.A."/>
        </authorList>
    </citation>
    <scope>NUCLEOTIDE SEQUENCE [LARGE SCALE GENOMIC DNA]</scope>
    <source>
        <strain evidence="5 6">SL50</strain>
    </source>
</reference>
<evidence type="ECO:0000313" key="5">
    <source>
        <dbReference type="EMBL" id="KAA0259048.1"/>
    </source>
</evidence>
<gene>
    <name evidence="5" type="ORF">FHQ18_03605</name>
</gene>
<keyword evidence="6" id="KW-1185">Reference proteome</keyword>
<dbReference type="InterPro" id="IPR027417">
    <property type="entry name" value="P-loop_NTPase"/>
</dbReference>
<comment type="caution">
    <text evidence="5">The sequence shown here is derived from an EMBL/GenBank/DDBJ whole genome shotgun (WGS) entry which is preliminary data.</text>
</comment>
<dbReference type="OrthoDB" id="9805130at2"/>
<dbReference type="InterPro" id="IPR003439">
    <property type="entry name" value="ABC_transporter-like_ATP-bd"/>
</dbReference>
<proteinExistence type="predicted"/>
<dbReference type="Pfam" id="PF00005">
    <property type="entry name" value="ABC_tran"/>
    <property type="match status" value="1"/>
</dbReference>
<dbReference type="GO" id="GO:0005524">
    <property type="term" value="F:ATP binding"/>
    <property type="evidence" value="ECO:0007669"/>
    <property type="project" value="UniProtKB-KW"/>
</dbReference>
<dbReference type="PROSITE" id="PS50893">
    <property type="entry name" value="ABC_TRANSPORTER_2"/>
    <property type="match status" value="1"/>
</dbReference>
<name>A0A5A8F7L3_9BACT</name>
<dbReference type="InterPro" id="IPR017871">
    <property type="entry name" value="ABC_transporter-like_CS"/>
</dbReference>
<dbReference type="Proteomes" id="UP000322876">
    <property type="component" value="Unassembled WGS sequence"/>
</dbReference>
<dbReference type="AlphaFoldDB" id="A0A5A8F7L3"/>
<evidence type="ECO:0000256" key="2">
    <source>
        <dbReference type="ARBA" id="ARBA00022741"/>
    </source>
</evidence>
<dbReference type="RefSeq" id="WP_149265805.1">
    <property type="nucleotide sequence ID" value="NZ_VFJB01000003.1"/>
</dbReference>
<dbReference type="SMART" id="SM00382">
    <property type="entry name" value="AAA"/>
    <property type="match status" value="1"/>
</dbReference>
<dbReference type="InterPro" id="IPR003593">
    <property type="entry name" value="AAA+_ATPase"/>
</dbReference>
<dbReference type="GO" id="GO:0016887">
    <property type="term" value="F:ATP hydrolysis activity"/>
    <property type="evidence" value="ECO:0007669"/>
    <property type="project" value="InterPro"/>
</dbReference>
<evidence type="ECO:0000256" key="1">
    <source>
        <dbReference type="ARBA" id="ARBA00022448"/>
    </source>
</evidence>
<dbReference type="PANTHER" id="PTHR42939">
    <property type="entry name" value="ABC TRANSPORTER ATP-BINDING PROTEIN ALBC-RELATED"/>
    <property type="match status" value="1"/>
</dbReference>
<organism evidence="5 6">
    <name type="scientific">Deferribacter autotrophicus</name>
    <dbReference type="NCBI Taxonomy" id="500465"/>
    <lineage>
        <taxon>Bacteria</taxon>
        <taxon>Pseudomonadati</taxon>
        <taxon>Deferribacterota</taxon>
        <taxon>Deferribacteres</taxon>
        <taxon>Deferribacterales</taxon>
        <taxon>Deferribacteraceae</taxon>
        <taxon>Deferribacter</taxon>
    </lineage>
</organism>
<evidence type="ECO:0000259" key="4">
    <source>
        <dbReference type="PROSITE" id="PS50893"/>
    </source>
</evidence>
<dbReference type="InterPro" id="IPR051782">
    <property type="entry name" value="ABC_Transporter_VariousFunc"/>
</dbReference>
<dbReference type="SUPFAM" id="SSF52540">
    <property type="entry name" value="P-loop containing nucleoside triphosphate hydrolases"/>
    <property type="match status" value="1"/>
</dbReference>
<dbReference type="CDD" id="cd03230">
    <property type="entry name" value="ABC_DR_subfamily_A"/>
    <property type="match status" value="1"/>
</dbReference>
<dbReference type="PROSITE" id="PS00211">
    <property type="entry name" value="ABC_TRANSPORTER_1"/>
    <property type="match status" value="1"/>
</dbReference>
<dbReference type="EMBL" id="VFJB01000003">
    <property type="protein sequence ID" value="KAA0259048.1"/>
    <property type="molecule type" value="Genomic_DNA"/>
</dbReference>
<protein>
    <submittedName>
        <fullName evidence="5">ABC transporter ATP-binding protein</fullName>
    </submittedName>
</protein>
<sequence>MEVIRVNNLYKTFKSKRKKVNALNGMSFTVNKGEILGFLGPNGAGKSTTIKIMMDLIRADRGSAKILGIDSSSPVARLKVGFMPENPQYYDTLTGYDLLMFSAAIFKVDKNVAKKRAWELLEEFELKDAAKRPIRKYSKGMIQRIGFASTLIHDPEILILDEPMSGLDPMGRVLFKNKMLELNKKGVTIFFSSHIIPDIEDICSRVLIVNRGKVVKSLEKTEIKYLTTTGFKVIIDNPVNIGLKLEKITDNLYSFLCPKNNLIDTLEKLKTHSTEIIDIEPVKKSLEDMFVEITMQDKTN</sequence>
<dbReference type="PANTHER" id="PTHR42939:SF1">
    <property type="entry name" value="ABC TRANSPORTER ATP-BINDING PROTEIN ALBC-RELATED"/>
    <property type="match status" value="1"/>
</dbReference>
<keyword evidence="2" id="KW-0547">Nucleotide-binding</keyword>
<dbReference type="Gene3D" id="3.40.50.300">
    <property type="entry name" value="P-loop containing nucleotide triphosphate hydrolases"/>
    <property type="match status" value="1"/>
</dbReference>
<keyword evidence="1" id="KW-0813">Transport</keyword>
<evidence type="ECO:0000313" key="6">
    <source>
        <dbReference type="Proteomes" id="UP000322876"/>
    </source>
</evidence>